<organism evidence="1 2">
    <name type="scientific">Leuconostoc fallax</name>
    <dbReference type="NCBI Taxonomy" id="1251"/>
    <lineage>
        <taxon>Bacteria</taxon>
        <taxon>Bacillati</taxon>
        <taxon>Bacillota</taxon>
        <taxon>Bacilli</taxon>
        <taxon>Lactobacillales</taxon>
        <taxon>Lactobacillaceae</taxon>
        <taxon>Leuconostoc</taxon>
    </lineage>
</organism>
<dbReference type="Gene3D" id="3.40.50.360">
    <property type="match status" value="1"/>
</dbReference>
<name>A0A4V6PJI4_9LACO</name>
<evidence type="ECO:0000313" key="2">
    <source>
        <dbReference type="Proteomes" id="UP000295681"/>
    </source>
</evidence>
<dbReference type="InterPro" id="IPR029039">
    <property type="entry name" value="Flavoprotein-like_sf"/>
</dbReference>
<protein>
    <recommendedName>
        <fullName evidence="3">NrdI protein</fullName>
    </recommendedName>
</protein>
<dbReference type="PANTHER" id="PTHR37297:SF1">
    <property type="entry name" value="PROTEIN NRDI"/>
    <property type="match status" value="1"/>
</dbReference>
<proteinExistence type="predicted"/>
<dbReference type="EMBL" id="PUFI01000005">
    <property type="protein sequence ID" value="TDG69505.1"/>
    <property type="molecule type" value="Genomic_DNA"/>
</dbReference>
<sequence>MTESLDIIYISLSGNTDIFVKRLAHHLTDINQASSDMQLVNVKFVDDFYTVTRPFIAILPTYLKGGNGTDNGFEEILTDKLRHFLAYHDNYRLCQGIIGSGNRNFNKQFALTAKQYAEQFSFPVLDEFELRGNKYDIERITNTIINLKQTN</sequence>
<reference evidence="1 2" key="1">
    <citation type="journal article" date="2019" name="Appl. Microbiol. Biotechnol.">
        <title>Uncovering carbohydrate metabolism through a genotype-phenotype association study of 56 lactic acid bacteria genomes.</title>
        <authorList>
            <person name="Buron-Moles G."/>
            <person name="Chailyan A."/>
            <person name="Dolejs I."/>
            <person name="Forster J."/>
            <person name="Miks M.H."/>
        </authorList>
    </citation>
    <scope>NUCLEOTIDE SEQUENCE [LARGE SCALE GENOMIC DNA]</scope>
    <source>
        <strain evidence="1 2">ATCC 700006</strain>
    </source>
</reference>
<dbReference type="SUPFAM" id="SSF52218">
    <property type="entry name" value="Flavoproteins"/>
    <property type="match status" value="1"/>
</dbReference>
<dbReference type="PIRSF" id="PIRSF005087">
    <property type="entry name" value="NrdI"/>
    <property type="match status" value="1"/>
</dbReference>
<evidence type="ECO:0000313" key="1">
    <source>
        <dbReference type="EMBL" id="TDG69505.1"/>
    </source>
</evidence>
<dbReference type="PANTHER" id="PTHR37297">
    <property type="entry name" value="PROTEIN NRDI"/>
    <property type="match status" value="1"/>
</dbReference>
<gene>
    <name evidence="1" type="ORF">C5L23_000967</name>
</gene>
<dbReference type="Pfam" id="PF07972">
    <property type="entry name" value="Flavodoxin_NdrI"/>
    <property type="match status" value="1"/>
</dbReference>
<dbReference type="Proteomes" id="UP000295681">
    <property type="component" value="Unassembled WGS sequence"/>
</dbReference>
<dbReference type="GO" id="GO:0010181">
    <property type="term" value="F:FMN binding"/>
    <property type="evidence" value="ECO:0007669"/>
    <property type="project" value="InterPro"/>
</dbReference>
<dbReference type="AlphaFoldDB" id="A0A4V6PJI4"/>
<keyword evidence="2" id="KW-1185">Reference proteome</keyword>
<evidence type="ECO:0008006" key="3">
    <source>
        <dbReference type="Google" id="ProtNLM"/>
    </source>
</evidence>
<comment type="caution">
    <text evidence="1">The sequence shown here is derived from an EMBL/GenBank/DDBJ whole genome shotgun (WGS) entry which is preliminary data.</text>
</comment>
<accession>A0A4V6PJI4</accession>
<dbReference type="NCBIfam" id="NF002714">
    <property type="entry name" value="PRK02551.1"/>
    <property type="match status" value="1"/>
</dbReference>
<dbReference type="InterPro" id="IPR004465">
    <property type="entry name" value="RNR_NrdI"/>
</dbReference>
<dbReference type="STRING" id="907931.GCA_000165675_01425"/>
<dbReference type="RefSeq" id="WP_010007266.1">
    <property type="nucleotide sequence ID" value="NZ_JAGYGP010000001.1"/>
</dbReference>